<gene>
    <name evidence="1" type="ORF">DARMORV10_A09P06420.1</name>
</gene>
<sequence>PFFSTSSSFSLSAVREKKRLRGEGAMSHMVFQNVAAPKPCLPIPRSTATLPCNLRRVSFVR</sequence>
<feature type="non-terminal residue" evidence="1">
    <location>
        <position position="61"/>
    </location>
</feature>
<dbReference type="AlphaFoldDB" id="A0A816NML4"/>
<evidence type="ECO:0000313" key="1">
    <source>
        <dbReference type="EMBL" id="CAF2036532.1"/>
    </source>
</evidence>
<accession>A0A816NML4</accession>
<organism evidence="1">
    <name type="scientific">Brassica napus</name>
    <name type="common">Rape</name>
    <dbReference type="NCBI Taxonomy" id="3708"/>
    <lineage>
        <taxon>Eukaryota</taxon>
        <taxon>Viridiplantae</taxon>
        <taxon>Streptophyta</taxon>
        <taxon>Embryophyta</taxon>
        <taxon>Tracheophyta</taxon>
        <taxon>Spermatophyta</taxon>
        <taxon>Magnoliopsida</taxon>
        <taxon>eudicotyledons</taxon>
        <taxon>Gunneridae</taxon>
        <taxon>Pentapetalae</taxon>
        <taxon>rosids</taxon>
        <taxon>malvids</taxon>
        <taxon>Brassicales</taxon>
        <taxon>Brassicaceae</taxon>
        <taxon>Brassiceae</taxon>
        <taxon>Brassica</taxon>
    </lineage>
</organism>
<feature type="non-terminal residue" evidence="1">
    <location>
        <position position="1"/>
    </location>
</feature>
<reference evidence="1" key="1">
    <citation type="submission" date="2021-01" db="EMBL/GenBank/DDBJ databases">
        <authorList>
            <consortium name="Genoscope - CEA"/>
            <person name="William W."/>
        </authorList>
    </citation>
    <scope>NUCLEOTIDE SEQUENCE</scope>
</reference>
<dbReference type="Proteomes" id="UP001295469">
    <property type="component" value="Chromosome A09"/>
</dbReference>
<proteinExistence type="predicted"/>
<protein>
    <submittedName>
        <fullName evidence="1">(rape) hypothetical protein</fullName>
    </submittedName>
</protein>
<dbReference type="EMBL" id="HG994363">
    <property type="protein sequence ID" value="CAF2036532.1"/>
    <property type="molecule type" value="Genomic_DNA"/>
</dbReference>
<name>A0A816NML4_BRANA</name>